<organism evidence="5 6">
    <name type="scientific">Chitinophaga parva</name>
    <dbReference type="NCBI Taxonomy" id="2169414"/>
    <lineage>
        <taxon>Bacteria</taxon>
        <taxon>Pseudomonadati</taxon>
        <taxon>Bacteroidota</taxon>
        <taxon>Chitinophagia</taxon>
        <taxon>Chitinophagales</taxon>
        <taxon>Chitinophagaceae</taxon>
        <taxon>Chitinophaga</taxon>
    </lineage>
</organism>
<name>A0A2T7BJC6_9BACT</name>
<dbReference type="GO" id="GO:0010181">
    <property type="term" value="F:FMN binding"/>
    <property type="evidence" value="ECO:0007669"/>
    <property type="project" value="InterPro"/>
</dbReference>
<dbReference type="OrthoDB" id="9794638at2"/>
<comment type="similarity">
    <text evidence="3">Belongs to the flavoredoxin family.</text>
</comment>
<dbReference type="GO" id="GO:0016646">
    <property type="term" value="F:oxidoreductase activity, acting on the CH-NH group of donors, NAD or NADP as acceptor"/>
    <property type="evidence" value="ECO:0007669"/>
    <property type="project" value="UniProtKB-ARBA"/>
</dbReference>
<dbReference type="RefSeq" id="WP_108688228.1">
    <property type="nucleotide sequence ID" value="NZ_QCYK01000002.1"/>
</dbReference>
<dbReference type="AlphaFoldDB" id="A0A2T7BJC6"/>
<feature type="domain" description="Flavin reductase like" evidence="4">
    <location>
        <begin position="12"/>
        <end position="140"/>
    </location>
</feature>
<comment type="caution">
    <text evidence="5">The sequence shown here is derived from an EMBL/GenBank/DDBJ whole genome shotgun (WGS) entry which is preliminary data.</text>
</comment>
<proteinExistence type="inferred from homology"/>
<reference evidence="5 6" key="1">
    <citation type="submission" date="2018-04" db="EMBL/GenBank/DDBJ databases">
        <title>Chitinophaga fuyangensis sp. nov., isolated from soil in a chemical factory.</title>
        <authorList>
            <person name="Chen K."/>
        </authorList>
    </citation>
    <scope>NUCLEOTIDE SEQUENCE [LARGE SCALE GENOMIC DNA]</scope>
    <source>
        <strain evidence="5 6">LY-1</strain>
    </source>
</reference>
<evidence type="ECO:0000256" key="1">
    <source>
        <dbReference type="ARBA" id="ARBA00001917"/>
    </source>
</evidence>
<keyword evidence="2" id="KW-0285">Flavoprotein</keyword>
<evidence type="ECO:0000259" key="4">
    <source>
        <dbReference type="Pfam" id="PF01613"/>
    </source>
</evidence>
<comment type="cofactor">
    <cofactor evidence="1">
        <name>FMN</name>
        <dbReference type="ChEBI" id="CHEBI:58210"/>
    </cofactor>
</comment>
<evidence type="ECO:0000313" key="5">
    <source>
        <dbReference type="EMBL" id="PUZ26390.1"/>
    </source>
</evidence>
<dbReference type="InterPro" id="IPR012349">
    <property type="entry name" value="Split_barrel_FMN-bd"/>
</dbReference>
<dbReference type="EMBL" id="QCYK01000002">
    <property type="protein sequence ID" value="PUZ26390.1"/>
    <property type="molecule type" value="Genomic_DNA"/>
</dbReference>
<sequence length="221" mass="24627">MHHVCTPSILYFGTPVVLVGTSNEDDTYNLAPISSVFWLGWRAIIGVSASAKTAENLLRTRQCVLNLPSVNEAFAVNRLAKTTGSNPVPAAKLKRDYRYEPRKFETAGLTPQAGQLVAAPRVLECPVQLEASLAAVHTTGLEDPDLRGRILIFELRMLRVHALPQLMMDGHPNRIDPDKWRPLIMSFQEFYGLGEKVHYSTLAEIPEVLYQTADMMKAGRQ</sequence>
<dbReference type="InterPro" id="IPR002563">
    <property type="entry name" value="Flavin_Rdtase-like_dom"/>
</dbReference>
<dbReference type="Proteomes" id="UP000244450">
    <property type="component" value="Unassembled WGS sequence"/>
</dbReference>
<dbReference type="Pfam" id="PF01613">
    <property type="entry name" value="Flavin_Reduct"/>
    <property type="match status" value="1"/>
</dbReference>
<keyword evidence="6" id="KW-1185">Reference proteome</keyword>
<evidence type="ECO:0000256" key="2">
    <source>
        <dbReference type="ARBA" id="ARBA00022630"/>
    </source>
</evidence>
<evidence type="ECO:0000256" key="3">
    <source>
        <dbReference type="ARBA" id="ARBA00038054"/>
    </source>
</evidence>
<dbReference type="SUPFAM" id="SSF50475">
    <property type="entry name" value="FMN-binding split barrel"/>
    <property type="match status" value="1"/>
</dbReference>
<evidence type="ECO:0000313" key="6">
    <source>
        <dbReference type="Proteomes" id="UP000244450"/>
    </source>
</evidence>
<dbReference type="PANTHER" id="PTHR43567:SF1">
    <property type="entry name" value="FLAVOREDOXIN"/>
    <property type="match status" value="1"/>
</dbReference>
<dbReference type="PANTHER" id="PTHR43567">
    <property type="entry name" value="FLAVOREDOXIN-RELATED-RELATED"/>
    <property type="match status" value="1"/>
</dbReference>
<gene>
    <name evidence="5" type="ORF">DCC81_12290</name>
</gene>
<accession>A0A2T7BJC6</accession>
<dbReference type="InterPro" id="IPR052174">
    <property type="entry name" value="Flavoredoxin"/>
</dbReference>
<dbReference type="Gene3D" id="2.30.110.10">
    <property type="entry name" value="Electron Transport, Fmn-binding Protein, Chain A"/>
    <property type="match status" value="1"/>
</dbReference>
<protein>
    <submittedName>
        <fullName evidence="5">Flavin reductase</fullName>
    </submittedName>
</protein>